<dbReference type="AlphaFoldDB" id="A0A9W8HXP1"/>
<evidence type="ECO:0000313" key="1">
    <source>
        <dbReference type="EMBL" id="KAJ2807882.1"/>
    </source>
</evidence>
<dbReference type="Proteomes" id="UP001140094">
    <property type="component" value="Unassembled WGS sequence"/>
</dbReference>
<proteinExistence type="predicted"/>
<organism evidence="1 2">
    <name type="scientific">Coemansia guatemalensis</name>
    <dbReference type="NCBI Taxonomy" id="2761395"/>
    <lineage>
        <taxon>Eukaryota</taxon>
        <taxon>Fungi</taxon>
        <taxon>Fungi incertae sedis</taxon>
        <taxon>Zoopagomycota</taxon>
        <taxon>Kickxellomycotina</taxon>
        <taxon>Kickxellomycetes</taxon>
        <taxon>Kickxellales</taxon>
        <taxon>Kickxellaceae</taxon>
        <taxon>Coemansia</taxon>
    </lineage>
</organism>
<gene>
    <name evidence="1" type="ORF">H4R20_001098</name>
</gene>
<dbReference type="EMBL" id="JANBUO010000079">
    <property type="protein sequence ID" value="KAJ2807882.1"/>
    <property type="molecule type" value="Genomic_DNA"/>
</dbReference>
<name>A0A9W8HXP1_9FUNG</name>
<sequence>MSLAELLYAYYPDAPRQLLFRNQATRTLVPPWSPVSRLAHNSDQILIKAQLPQGVPRAQWLTQEQAPTPISSSLLPPLHAAQQFPETPPQRRNHLSQFDGLASYAYCAAPAPHIDNHQHYDTSHVRPSIPNDHDPPLSISNLVNSSQCEASNNRFRGLSQHQHHNNLPRLNMDHALRTSSTRTMSLQPVLGKRFRPTDGSN</sequence>
<reference evidence="1" key="1">
    <citation type="submission" date="2022-07" db="EMBL/GenBank/DDBJ databases">
        <title>Phylogenomic reconstructions and comparative analyses of Kickxellomycotina fungi.</title>
        <authorList>
            <person name="Reynolds N.K."/>
            <person name="Stajich J.E."/>
            <person name="Barry K."/>
            <person name="Grigoriev I.V."/>
            <person name="Crous P."/>
            <person name="Smith M.E."/>
        </authorList>
    </citation>
    <scope>NUCLEOTIDE SEQUENCE</scope>
    <source>
        <strain evidence="1">NRRL 1565</strain>
    </source>
</reference>
<dbReference type="OrthoDB" id="5599662at2759"/>
<accession>A0A9W8HXP1</accession>
<keyword evidence="2" id="KW-1185">Reference proteome</keyword>
<protein>
    <submittedName>
        <fullName evidence="1">Uncharacterized protein</fullName>
    </submittedName>
</protein>
<evidence type="ECO:0000313" key="2">
    <source>
        <dbReference type="Proteomes" id="UP001140094"/>
    </source>
</evidence>
<comment type="caution">
    <text evidence="1">The sequence shown here is derived from an EMBL/GenBank/DDBJ whole genome shotgun (WGS) entry which is preliminary data.</text>
</comment>